<dbReference type="RefSeq" id="WP_126671828.1">
    <property type="nucleotide sequence ID" value="NZ_RYZR01000001.1"/>
</dbReference>
<proteinExistence type="predicted"/>
<gene>
    <name evidence="2" type="ORF">EKH79_00480</name>
</gene>
<dbReference type="Proteomes" id="UP000267077">
    <property type="component" value="Unassembled WGS sequence"/>
</dbReference>
<feature type="signal peptide" evidence="1">
    <location>
        <begin position="1"/>
        <end position="27"/>
    </location>
</feature>
<organism evidence="2 3">
    <name type="scientific">Dyella dinghuensis</name>
    <dbReference type="NCBI Taxonomy" id="1920169"/>
    <lineage>
        <taxon>Bacteria</taxon>
        <taxon>Pseudomonadati</taxon>
        <taxon>Pseudomonadota</taxon>
        <taxon>Gammaproteobacteria</taxon>
        <taxon>Lysobacterales</taxon>
        <taxon>Rhodanobacteraceae</taxon>
        <taxon>Dyella</taxon>
    </lineage>
</organism>
<evidence type="ECO:0000313" key="2">
    <source>
        <dbReference type="EMBL" id="RUL67117.1"/>
    </source>
</evidence>
<evidence type="ECO:0000256" key="1">
    <source>
        <dbReference type="SAM" id="SignalP"/>
    </source>
</evidence>
<feature type="chain" id="PRO_5018675049" description="Kazal-like domain-containing protein" evidence="1">
    <location>
        <begin position="28"/>
        <end position="90"/>
    </location>
</feature>
<accession>A0A3S0PJC1</accession>
<keyword evidence="1" id="KW-0732">Signal</keyword>
<reference evidence="2 3" key="1">
    <citation type="submission" date="2018-12" db="EMBL/GenBank/DDBJ databases">
        <title>Dyella dinghuensis sp. nov. DHOA06 and Dyella choica sp. nov. 4M-K27, isolated from forest soil.</title>
        <authorList>
            <person name="Qiu L.-H."/>
            <person name="Gao Z.-H."/>
        </authorList>
    </citation>
    <scope>NUCLEOTIDE SEQUENCE [LARGE SCALE GENOMIC DNA]</scope>
    <source>
        <strain evidence="2 3">DHOA06</strain>
    </source>
</reference>
<evidence type="ECO:0000313" key="3">
    <source>
        <dbReference type="Proteomes" id="UP000267077"/>
    </source>
</evidence>
<comment type="caution">
    <text evidence="2">The sequence shown here is derived from an EMBL/GenBank/DDBJ whole genome shotgun (WGS) entry which is preliminary data.</text>
</comment>
<protein>
    <recommendedName>
        <fullName evidence="4">Kazal-like domain-containing protein</fullName>
    </recommendedName>
</protein>
<name>A0A3S0PJC1_9GAMM</name>
<dbReference type="EMBL" id="RYZR01000001">
    <property type="protein sequence ID" value="RUL67117.1"/>
    <property type="molecule type" value="Genomic_DNA"/>
</dbReference>
<sequence>MKLVSMAYAAAALIGITALIRPTTAFAFPPCSTCATWWTECSQGDKTACQSFADLCMGCPENSTVKGAGAPPSKINGKLDTALSDIRRFL</sequence>
<dbReference type="AlphaFoldDB" id="A0A3S0PJC1"/>
<keyword evidence="3" id="KW-1185">Reference proteome</keyword>
<evidence type="ECO:0008006" key="4">
    <source>
        <dbReference type="Google" id="ProtNLM"/>
    </source>
</evidence>